<dbReference type="EMBL" id="KT246528">
    <property type="protein sequence ID" value="ALL40619.1"/>
    <property type="molecule type" value="mRNA"/>
</dbReference>
<sequence length="54" mass="6313">MSRAHRKIDSILSSLKSCYLCFYQFQTQRNCLPRYLFIYLSLFRASAADDVSKG</sequence>
<dbReference type="AlphaFoldDB" id="A0A0S1MIB3"/>
<protein>
    <submittedName>
        <fullName evidence="1">Protein disulfide-isomerase</fullName>
    </submittedName>
</protein>
<accession>A0A0S1MIB3</accession>
<dbReference type="GO" id="GO:0016853">
    <property type="term" value="F:isomerase activity"/>
    <property type="evidence" value="ECO:0007669"/>
    <property type="project" value="UniProtKB-KW"/>
</dbReference>
<organism evidence="1">
    <name type="scientific">Phakopsora pachyrhizi</name>
    <name type="common">Asian soybean rust disease fungus</name>
    <dbReference type="NCBI Taxonomy" id="170000"/>
    <lineage>
        <taxon>Eukaryota</taxon>
        <taxon>Fungi</taxon>
        <taxon>Dikarya</taxon>
        <taxon>Basidiomycota</taxon>
        <taxon>Pucciniomycotina</taxon>
        <taxon>Pucciniomycetes</taxon>
        <taxon>Pucciniales</taxon>
        <taxon>Phakopsoraceae</taxon>
        <taxon>Phakopsora</taxon>
    </lineage>
</organism>
<evidence type="ECO:0000313" key="1">
    <source>
        <dbReference type="EMBL" id="ALL40619.1"/>
    </source>
</evidence>
<reference evidence="1" key="1">
    <citation type="submission" date="2015-07" db="EMBL/GenBank/DDBJ databases">
        <title>Elucidating the P. pachyrhizi secretome and potential effectors.</title>
        <authorList>
            <person name="de Carvalho M.C.C.G."/>
            <person name="Nascimento L.C."/>
            <person name="Darben L.M."/>
            <person name="Polizel-Podanosqui A.M."/>
            <person name="Lopes-Caitar V.S."/>
            <person name="Rocha C.S."/>
            <person name="Qi M."/>
            <person name="Carazolle M."/>
            <person name="Kuwahara M.K."/>
            <person name="Pereira G.A.G."/>
            <person name="Abdelnoor R.V."/>
            <person name="Whitham S.A."/>
            <person name="Marcelino-Guimaraes F.C."/>
        </authorList>
    </citation>
    <scope>NUCLEOTIDE SEQUENCE</scope>
</reference>
<name>A0A0S1MIB3_PHAPC</name>
<keyword evidence="1" id="KW-0413">Isomerase</keyword>
<proteinExistence type="evidence at transcript level"/>